<evidence type="ECO:0000256" key="1">
    <source>
        <dbReference type="SAM" id="Phobius"/>
    </source>
</evidence>
<evidence type="ECO:0000313" key="2">
    <source>
        <dbReference type="EMBL" id="OCA68392.1"/>
    </source>
</evidence>
<accession>A0A1B8Z9X4</accession>
<keyword evidence="1" id="KW-0472">Membrane</keyword>
<keyword evidence="1" id="KW-1133">Transmembrane helix</keyword>
<gene>
    <name evidence="2" type="ORF">BBI00_22685</name>
</gene>
<protein>
    <submittedName>
        <fullName evidence="2">Uncharacterized protein</fullName>
    </submittedName>
</protein>
<name>A0A1B8Z9X4_9FLAO</name>
<dbReference type="AlphaFoldDB" id="A0A1B8Z9X4"/>
<evidence type="ECO:0000313" key="3">
    <source>
        <dbReference type="Proteomes" id="UP000093432"/>
    </source>
</evidence>
<feature type="transmembrane region" description="Helical" evidence="1">
    <location>
        <begin position="33"/>
        <end position="52"/>
    </location>
</feature>
<dbReference type="STRING" id="651561.BBI00_22685"/>
<proteinExistence type="predicted"/>
<dbReference type="EMBL" id="MAYG01000032">
    <property type="protein sequence ID" value="OCA68392.1"/>
    <property type="molecule type" value="Genomic_DNA"/>
</dbReference>
<dbReference type="Proteomes" id="UP000093432">
    <property type="component" value="Unassembled WGS sequence"/>
</dbReference>
<organism evidence="2 3">
    <name type="scientific">Chryseobacterium arthrosphaerae</name>
    <dbReference type="NCBI Taxonomy" id="651561"/>
    <lineage>
        <taxon>Bacteria</taxon>
        <taxon>Pseudomonadati</taxon>
        <taxon>Bacteroidota</taxon>
        <taxon>Flavobacteriia</taxon>
        <taxon>Flavobacteriales</taxon>
        <taxon>Weeksellaceae</taxon>
        <taxon>Chryseobacterium group</taxon>
        <taxon>Chryseobacterium</taxon>
    </lineage>
</organism>
<comment type="caution">
    <text evidence="2">The sequence shown here is derived from an EMBL/GenBank/DDBJ whole genome shotgun (WGS) entry which is preliminary data.</text>
</comment>
<sequence length="61" mass="6864">MTVLSGTIIFNIIDCIDPPVTEEGFRYMPTENLVKSFFSGIFIGAVVFILALRIQRQKQGK</sequence>
<reference evidence="3" key="1">
    <citation type="submission" date="2016-07" db="EMBL/GenBank/DDBJ databases">
        <authorList>
            <person name="Florea S."/>
            <person name="Webb J.S."/>
            <person name="Jaromczyk J."/>
            <person name="Schardl C.L."/>
        </authorList>
    </citation>
    <scope>NUCLEOTIDE SEQUENCE [LARGE SCALE GENOMIC DNA]</scope>
    <source>
        <strain evidence="3">CC-VM-7</strain>
    </source>
</reference>
<keyword evidence="1" id="KW-0812">Transmembrane</keyword>